<gene>
    <name evidence="1" type="ORF">HMPREF3185_01140</name>
</gene>
<name>A0A134B8D5_9PORP</name>
<proteinExistence type="predicted"/>
<evidence type="ECO:0000313" key="1">
    <source>
        <dbReference type="EMBL" id="KXB76203.1"/>
    </source>
</evidence>
<organism evidence="1 2">
    <name type="scientific">Porphyromonas somerae</name>
    <dbReference type="NCBI Taxonomy" id="322095"/>
    <lineage>
        <taxon>Bacteria</taxon>
        <taxon>Pseudomonadati</taxon>
        <taxon>Bacteroidota</taxon>
        <taxon>Bacteroidia</taxon>
        <taxon>Bacteroidales</taxon>
        <taxon>Porphyromonadaceae</taxon>
        <taxon>Porphyromonas</taxon>
    </lineage>
</organism>
<accession>A0A134B8D5</accession>
<dbReference type="STRING" id="322095.HMPREF3185_01140"/>
<dbReference type="Proteomes" id="UP000070224">
    <property type="component" value="Unassembled WGS sequence"/>
</dbReference>
<reference evidence="2" key="1">
    <citation type="submission" date="2016-01" db="EMBL/GenBank/DDBJ databases">
        <authorList>
            <person name="Mitreva M."/>
            <person name="Pepin K.H."/>
            <person name="Mihindukulasuriya K.A."/>
            <person name="Fulton R."/>
            <person name="Fronick C."/>
            <person name="O'Laughlin M."/>
            <person name="Miner T."/>
            <person name="Herter B."/>
            <person name="Rosa B.A."/>
            <person name="Cordes M."/>
            <person name="Tomlinson C."/>
            <person name="Wollam A."/>
            <person name="Palsikar V.B."/>
            <person name="Mardis E.R."/>
            <person name="Wilson R.K."/>
        </authorList>
    </citation>
    <scope>NUCLEOTIDE SEQUENCE [LARGE SCALE GENOMIC DNA]</scope>
    <source>
        <strain evidence="2">KA00683</strain>
    </source>
</reference>
<comment type="caution">
    <text evidence="1">The sequence shown here is derived from an EMBL/GenBank/DDBJ whole genome shotgun (WGS) entry which is preliminary data.</text>
</comment>
<dbReference type="AlphaFoldDB" id="A0A134B8D5"/>
<keyword evidence="2" id="KW-1185">Reference proteome</keyword>
<protein>
    <submittedName>
        <fullName evidence="1">Uncharacterized protein</fullName>
    </submittedName>
</protein>
<dbReference type="EMBL" id="LSDK01000076">
    <property type="protein sequence ID" value="KXB76203.1"/>
    <property type="molecule type" value="Genomic_DNA"/>
</dbReference>
<sequence length="557" mass="64450">MKSLPFQTQGFTPRNTDYANLATPLRMMTSHAPRRHRLPLLFLLILLAALPLTAQHKRRAAAAALPTHPDTVYLLDHYQESRHWMRDPDKISRAKAKRNYKEMINAGWEFLAPAWRGVQDSASYPAFRYYYASMADELRSPANKSRLLAFYVKEEPVERSQEWLRGVKFTPMNRLDKLVNYKEGDLSHLPKQIYIVRVTGESIHLYSVFDTRLNVESPFESIEGCFCVYLSTQINPEALHPVDFSTAFIAPGAENGPSVAACEEAFAESRRLKAHKLTVDWLTYYVCYEDGGYRTEDKCDPAYVPSPPSDEKFAANRKRKGITSLPDTIYLLDHYQESQQWRRMSLGELRDQAGKRRAKRMANAGWEFLAPAWRGVQDSAAYPAFRYYYASLRSSAEPRLLAFYVKEEPIERSQEWLREVKFTSMSHLDRLMHDYAYDLRCLPKQIYIVRVTSEGIRVYPVFHTRYSDSNDWGTYYSAIRDAINPEALHPVLLNLRDYIPCVEGVPVPESVGEEALEQSRRLKKLGLDLPWITYRTRKDGGRYLTGTDFKTPTEKKE</sequence>
<evidence type="ECO:0000313" key="2">
    <source>
        <dbReference type="Proteomes" id="UP000070224"/>
    </source>
</evidence>
<dbReference type="PATRIC" id="fig|322095.3.peg.1124"/>